<reference evidence="1 2" key="1">
    <citation type="submission" date="2024-05" db="EMBL/GenBank/DDBJ databases">
        <title>Genetic variation in Jamaican populations of the coffee berry borer (Hypothenemus hampei).</title>
        <authorList>
            <person name="Errbii M."/>
            <person name="Myrie A."/>
        </authorList>
    </citation>
    <scope>NUCLEOTIDE SEQUENCE [LARGE SCALE GENOMIC DNA]</scope>
    <source>
        <strain evidence="1">JA-Hopewell-2020-01-JO</strain>
        <tissue evidence="1">Whole body</tissue>
    </source>
</reference>
<proteinExistence type="predicted"/>
<comment type="caution">
    <text evidence="1">The sequence shown here is derived from an EMBL/GenBank/DDBJ whole genome shotgun (WGS) entry which is preliminary data.</text>
</comment>
<gene>
    <name evidence="1" type="ORF">ABEB36_008820</name>
</gene>
<evidence type="ECO:0000313" key="1">
    <source>
        <dbReference type="EMBL" id="KAL1497940.1"/>
    </source>
</evidence>
<name>A0ABD1ER37_HYPHA</name>
<dbReference type="Proteomes" id="UP001566132">
    <property type="component" value="Unassembled WGS sequence"/>
</dbReference>
<evidence type="ECO:0000313" key="2">
    <source>
        <dbReference type="Proteomes" id="UP001566132"/>
    </source>
</evidence>
<dbReference type="AlphaFoldDB" id="A0ABD1ER37"/>
<sequence length="100" mass="11405">MRTQKKYPNRSINEDFIRVKKHKLQIYSLGNTIERVATLASASCAARRSEAQMCFSWRFSFRSAALYVVSGKAAETDTRGFNEAGLQELSMKNVTFNRDC</sequence>
<accession>A0ABD1ER37</accession>
<dbReference type="EMBL" id="JBDJPC010000006">
    <property type="protein sequence ID" value="KAL1497940.1"/>
    <property type="molecule type" value="Genomic_DNA"/>
</dbReference>
<keyword evidence="2" id="KW-1185">Reference proteome</keyword>
<organism evidence="1 2">
    <name type="scientific">Hypothenemus hampei</name>
    <name type="common">Coffee berry borer</name>
    <dbReference type="NCBI Taxonomy" id="57062"/>
    <lineage>
        <taxon>Eukaryota</taxon>
        <taxon>Metazoa</taxon>
        <taxon>Ecdysozoa</taxon>
        <taxon>Arthropoda</taxon>
        <taxon>Hexapoda</taxon>
        <taxon>Insecta</taxon>
        <taxon>Pterygota</taxon>
        <taxon>Neoptera</taxon>
        <taxon>Endopterygota</taxon>
        <taxon>Coleoptera</taxon>
        <taxon>Polyphaga</taxon>
        <taxon>Cucujiformia</taxon>
        <taxon>Curculionidae</taxon>
        <taxon>Scolytinae</taxon>
        <taxon>Hypothenemus</taxon>
    </lineage>
</organism>
<protein>
    <submittedName>
        <fullName evidence="1">Uncharacterized protein</fullName>
    </submittedName>
</protein>